<feature type="domain" description="HTH marR-type" evidence="1">
    <location>
        <begin position="10"/>
        <end position="141"/>
    </location>
</feature>
<dbReference type="SMART" id="SM00347">
    <property type="entry name" value="HTH_MARR"/>
    <property type="match status" value="1"/>
</dbReference>
<dbReference type="InterPro" id="IPR036390">
    <property type="entry name" value="WH_DNA-bd_sf"/>
</dbReference>
<evidence type="ECO:0000313" key="2">
    <source>
        <dbReference type="EMBL" id="MCG2631575.1"/>
    </source>
</evidence>
<dbReference type="Gene3D" id="1.10.10.10">
    <property type="entry name" value="Winged helix-like DNA-binding domain superfamily/Winged helix DNA-binding domain"/>
    <property type="match status" value="1"/>
</dbReference>
<evidence type="ECO:0000259" key="1">
    <source>
        <dbReference type="PROSITE" id="PS50995"/>
    </source>
</evidence>
<proteinExistence type="predicted"/>
<gene>
    <name evidence="3" type="ORF">L6637_18975</name>
    <name evidence="2" type="ORF">L6654_33595</name>
</gene>
<name>A0A9X1UAU0_9BRAD</name>
<organism evidence="2 5">
    <name type="scientific">Bradyrhizobium zhengyangense</name>
    <dbReference type="NCBI Taxonomy" id="2911009"/>
    <lineage>
        <taxon>Bacteria</taxon>
        <taxon>Pseudomonadati</taxon>
        <taxon>Pseudomonadota</taxon>
        <taxon>Alphaproteobacteria</taxon>
        <taxon>Hyphomicrobiales</taxon>
        <taxon>Nitrobacteraceae</taxon>
        <taxon>Bradyrhizobium</taxon>
    </lineage>
</organism>
<accession>A0A9X1UAU0</accession>
<dbReference type="InterPro" id="IPR000835">
    <property type="entry name" value="HTH_MarR-typ"/>
</dbReference>
<dbReference type="PANTHER" id="PTHR33164:SF107">
    <property type="entry name" value="TRANSCRIPTIONAL REGULATORY PROTEIN"/>
    <property type="match status" value="1"/>
</dbReference>
<dbReference type="EMBL" id="JAKLUA010000005">
    <property type="protein sequence ID" value="MCG2669049.1"/>
    <property type="molecule type" value="Genomic_DNA"/>
</dbReference>
<evidence type="ECO:0000313" key="4">
    <source>
        <dbReference type="Proteomes" id="UP001139012"/>
    </source>
</evidence>
<dbReference type="SUPFAM" id="SSF46785">
    <property type="entry name" value="Winged helix' DNA-binding domain"/>
    <property type="match status" value="1"/>
</dbReference>
<sequence>MRKKLPEARHHRLIYLLSVAQRRLQRWMAAQPQNEVTPAQAGLLFILGKQDGVLMGEAGAALDLGPAGISGLVDRSAAAKLVERRADHDDGRAWRVWLTPKGRHVLAQAKADTAAINAALTEGFTSAEIDVVARWLTSIQDKFPRDSIRDVTRDPDE</sequence>
<dbReference type="Proteomes" id="UP001139012">
    <property type="component" value="Unassembled WGS sequence"/>
</dbReference>
<dbReference type="Pfam" id="PF12802">
    <property type="entry name" value="MarR_2"/>
    <property type="match status" value="1"/>
</dbReference>
<protein>
    <submittedName>
        <fullName evidence="2">MarR family winged helix-turn-helix transcriptional regulator</fullName>
    </submittedName>
</protein>
<dbReference type="RefSeq" id="WP_237859653.1">
    <property type="nucleotide sequence ID" value="NZ_JAKLTY010000030.1"/>
</dbReference>
<evidence type="ECO:0000313" key="3">
    <source>
        <dbReference type="EMBL" id="MCG2669049.1"/>
    </source>
</evidence>
<dbReference type="InterPro" id="IPR036388">
    <property type="entry name" value="WH-like_DNA-bd_sf"/>
</dbReference>
<comment type="caution">
    <text evidence="2">The sequence shown here is derived from an EMBL/GenBank/DDBJ whole genome shotgun (WGS) entry which is preliminary data.</text>
</comment>
<keyword evidence="4" id="KW-1185">Reference proteome</keyword>
<dbReference type="EMBL" id="JAKLTY010000030">
    <property type="protein sequence ID" value="MCG2631575.1"/>
    <property type="molecule type" value="Genomic_DNA"/>
</dbReference>
<dbReference type="AlphaFoldDB" id="A0A9X1UAU0"/>
<dbReference type="GO" id="GO:0006950">
    <property type="term" value="P:response to stress"/>
    <property type="evidence" value="ECO:0007669"/>
    <property type="project" value="TreeGrafter"/>
</dbReference>
<dbReference type="Proteomes" id="UP001139054">
    <property type="component" value="Unassembled WGS sequence"/>
</dbReference>
<dbReference type="PANTHER" id="PTHR33164">
    <property type="entry name" value="TRANSCRIPTIONAL REGULATOR, MARR FAMILY"/>
    <property type="match status" value="1"/>
</dbReference>
<dbReference type="GO" id="GO:0003700">
    <property type="term" value="F:DNA-binding transcription factor activity"/>
    <property type="evidence" value="ECO:0007669"/>
    <property type="project" value="InterPro"/>
</dbReference>
<evidence type="ECO:0000313" key="5">
    <source>
        <dbReference type="Proteomes" id="UP001139054"/>
    </source>
</evidence>
<dbReference type="PROSITE" id="PS50995">
    <property type="entry name" value="HTH_MARR_2"/>
    <property type="match status" value="1"/>
</dbReference>
<reference evidence="2" key="1">
    <citation type="submission" date="2022-01" db="EMBL/GenBank/DDBJ databases">
        <title>Genome sequnece data of strain Bradyrhizobium sp. nov.</title>
        <authorList>
            <person name="Zhang J."/>
        </authorList>
    </citation>
    <scope>NUCLEOTIDE SEQUENCE</scope>
    <source>
        <strain evidence="3">WYCCWR 12774</strain>
        <strain evidence="2">WYCCWR 13023</strain>
    </source>
</reference>
<dbReference type="InterPro" id="IPR039422">
    <property type="entry name" value="MarR/SlyA-like"/>
</dbReference>